<keyword evidence="3" id="KW-1185">Reference proteome</keyword>
<feature type="compositionally biased region" description="Basic and acidic residues" evidence="1">
    <location>
        <begin position="358"/>
        <end position="367"/>
    </location>
</feature>
<feature type="region of interest" description="Disordered" evidence="1">
    <location>
        <begin position="284"/>
        <end position="318"/>
    </location>
</feature>
<accession>A0A1J4NPG5</accession>
<dbReference type="AlphaFoldDB" id="A0A1J4NPG5"/>
<organism evidence="2 3">
    <name type="scientific">Streptomyces mangrovisoli</name>
    <dbReference type="NCBI Taxonomy" id="1428628"/>
    <lineage>
        <taxon>Bacteria</taxon>
        <taxon>Bacillati</taxon>
        <taxon>Actinomycetota</taxon>
        <taxon>Actinomycetes</taxon>
        <taxon>Kitasatosporales</taxon>
        <taxon>Streptomycetaceae</taxon>
        <taxon>Streptomyces</taxon>
    </lineage>
</organism>
<evidence type="ECO:0000313" key="3">
    <source>
        <dbReference type="Proteomes" id="UP000034196"/>
    </source>
</evidence>
<dbReference type="EMBL" id="LAVA02000090">
    <property type="protein sequence ID" value="OIJ64034.1"/>
    <property type="molecule type" value="Genomic_DNA"/>
</dbReference>
<evidence type="ECO:0000313" key="2">
    <source>
        <dbReference type="EMBL" id="OIJ64034.1"/>
    </source>
</evidence>
<evidence type="ECO:0008006" key="4">
    <source>
        <dbReference type="Google" id="ProtNLM"/>
    </source>
</evidence>
<feature type="compositionally biased region" description="Basic and acidic residues" evidence="1">
    <location>
        <begin position="378"/>
        <end position="395"/>
    </location>
</feature>
<name>A0A1J4NPG5_9ACTN</name>
<reference evidence="2" key="1">
    <citation type="submission" date="2016-10" db="EMBL/GenBank/DDBJ databases">
        <title>Genome sequence of Streptomyces mangrovisoli MUSC 149.</title>
        <authorList>
            <person name="Lee L.-H."/>
            <person name="Ser H.-L."/>
        </authorList>
    </citation>
    <scope>NUCLEOTIDE SEQUENCE [LARGE SCALE GENOMIC DNA]</scope>
    <source>
        <strain evidence="2">MUSC 149</strain>
    </source>
</reference>
<dbReference type="OrthoDB" id="4332937at2"/>
<feature type="region of interest" description="Disordered" evidence="1">
    <location>
        <begin position="353"/>
        <end position="395"/>
    </location>
</feature>
<gene>
    <name evidence="2" type="ORF">WN71_031910</name>
</gene>
<protein>
    <recommendedName>
        <fullName evidence="4">DUF11 domain-containing protein</fullName>
    </recommendedName>
</protein>
<proteinExistence type="predicted"/>
<comment type="caution">
    <text evidence="2">The sequence shown here is derived from an EMBL/GenBank/DDBJ whole genome shotgun (WGS) entry which is preliminary data.</text>
</comment>
<sequence length="395" mass="41835">MADAPALVVAATGPDAEGAHPIVVEVAKGSEHIVRLRESVASDCTGSATRLVCLLDRGPQPQTRVPLAAVKGGRIGDTGRIRFTYKRSDGNQLTTRTDVVVGEPVLEVLKTPARKDLRPGSAFTAPVAVRNTGEVPVLGLGLQLSAHGVDFAERYANCRYPTPPARAAVCRFAGLRIAPGQTVVVLPAMRLRASKTGMYGDYTVQAWPLDVGTTQENVYANAPASGDGPTLTAGVEDGVRGTFTQGVVGTDLSIDTTADYQVTGADLHGAPGSRRTLRLTVRNNGPGDPGYSSELVFTPPPGSGVVKEPMRETDVDSYEPFCDSTDGTYRCPMDRLAPGDSRTFTFTLRLGEPAEGTVRVEDIRSPDTEGTDPPGRTGRRDPDPGNDRATVRVLR</sequence>
<dbReference type="Proteomes" id="UP000034196">
    <property type="component" value="Unassembled WGS sequence"/>
</dbReference>
<evidence type="ECO:0000256" key="1">
    <source>
        <dbReference type="SAM" id="MobiDB-lite"/>
    </source>
</evidence>
<dbReference type="STRING" id="1428628.WN71_031910"/>